<dbReference type="EMBL" id="CAEZYQ010000004">
    <property type="protein sequence ID" value="CAB4733985.1"/>
    <property type="molecule type" value="Genomic_DNA"/>
</dbReference>
<dbReference type="CDD" id="cd05154">
    <property type="entry name" value="ACAD10_11_N-like"/>
    <property type="match status" value="1"/>
</dbReference>
<dbReference type="SUPFAM" id="SSF56112">
    <property type="entry name" value="Protein kinase-like (PK-like)"/>
    <property type="match status" value="1"/>
</dbReference>
<dbReference type="InterPro" id="IPR011009">
    <property type="entry name" value="Kinase-like_dom_sf"/>
</dbReference>
<sequence>MSMDSLTRRTRSSSLSRVTQATPPEAPPADLKMQRSSRDAALVPAALEQWLSTLLPAGAEPEVVLHSGIDSNGMSSETLVLDATWSEAGARTTHPMVARVAPAAQDFPVFPRYDLGHQFEVIRQVGELTDVPVPGVRWLDEAGEVLGTPSFLMDRVEGVVPPDVLPYPFGDNWLYDADRADQRRLQDATVDVLARLHAIPDPLDRFGCLAPEQVGETLLHRNLAKVRAWYDFAVRDLAPSPTAERALAWLAAHIPSEAEQGEPVLCWGDARIGNVIYRDFEPVAVLDWEMVTLGPRALDVSWLLFAHQVFESIVGMLELPGMPHFLREEDVVTTYAEKTGVQLGDLDWYHVYNGLMWCIVFMRTGARQVHFGEIEMPEDIESLFHCKPLLLSILERVGA</sequence>
<dbReference type="PANTHER" id="PTHR21310">
    <property type="entry name" value="AMINOGLYCOSIDE PHOSPHOTRANSFERASE-RELATED-RELATED"/>
    <property type="match status" value="1"/>
</dbReference>
<dbReference type="Gene3D" id="3.30.200.20">
    <property type="entry name" value="Phosphorylase Kinase, domain 1"/>
    <property type="match status" value="1"/>
</dbReference>
<evidence type="ECO:0000313" key="3">
    <source>
        <dbReference type="EMBL" id="CAB4733985.1"/>
    </source>
</evidence>
<dbReference type="InterPro" id="IPR041726">
    <property type="entry name" value="ACAD10_11_N"/>
</dbReference>
<feature type="domain" description="Aminoglycoside phosphotransferase" evidence="2">
    <location>
        <begin position="117"/>
        <end position="305"/>
    </location>
</feature>
<organism evidence="3">
    <name type="scientific">freshwater metagenome</name>
    <dbReference type="NCBI Taxonomy" id="449393"/>
    <lineage>
        <taxon>unclassified sequences</taxon>
        <taxon>metagenomes</taxon>
        <taxon>ecological metagenomes</taxon>
    </lineage>
</organism>
<protein>
    <submittedName>
        <fullName evidence="3">Unannotated protein</fullName>
    </submittedName>
</protein>
<proteinExistence type="predicted"/>
<dbReference type="Gene3D" id="3.90.1200.10">
    <property type="match status" value="1"/>
</dbReference>
<accession>A0A6J6SHB4</accession>
<evidence type="ECO:0000256" key="1">
    <source>
        <dbReference type="SAM" id="MobiDB-lite"/>
    </source>
</evidence>
<dbReference type="InterPro" id="IPR051678">
    <property type="entry name" value="AGP_Transferase"/>
</dbReference>
<gene>
    <name evidence="3" type="ORF">UFOPK2761_00721</name>
</gene>
<feature type="region of interest" description="Disordered" evidence="1">
    <location>
        <begin position="1"/>
        <end position="37"/>
    </location>
</feature>
<evidence type="ECO:0000259" key="2">
    <source>
        <dbReference type="Pfam" id="PF01636"/>
    </source>
</evidence>
<dbReference type="PANTHER" id="PTHR21310:SF40">
    <property type="entry name" value="AMINOGLYCOSIDE PHOSPHOTRANSFERASE DOMAIN-CONTAINING PROTEIN-RELATED"/>
    <property type="match status" value="1"/>
</dbReference>
<name>A0A6J6SHB4_9ZZZZ</name>
<dbReference type="Pfam" id="PF01636">
    <property type="entry name" value="APH"/>
    <property type="match status" value="1"/>
</dbReference>
<reference evidence="3" key="1">
    <citation type="submission" date="2020-05" db="EMBL/GenBank/DDBJ databases">
        <authorList>
            <person name="Chiriac C."/>
            <person name="Salcher M."/>
            <person name="Ghai R."/>
            <person name="Kavagutti S V."/>
        </authorList>
    </citation>
    <scope>NUCLEOTIDE SEQUENCE</scope>
</reference>
<dbReference type="InterPro" id="IPR002575">
    <property type="entry name" value="Aminoglycoside_PTrfase"/>
</dbReference>
<dbReference type="AlphaFoldDB" id="A0A6J6SHB4"/>